<dbReference type="InterPro" id="IPR041682">
    <property type="entry name" value="AAA_14"/>
</dbReference>
<gene>
    <name evidence="3" type="ORF">A3H61_00760</name>
</gene>
<sequence length="416" mass="48174">MQNRHIFQKIWDEIDSQDIIILNGARQVGKTALLTMIKEKLLNERKVPSSHIHWFDLEKIDDLSIWSNQTTALGILPLKDQSRRYLFIDEFQKSKDIGSILKVLHDHHPQFKIIATGSASWYLTIDESMAGRKRVFTIWPLSWREYAAWQGFHELYNAALKNIQNIDQNLLFKLNTEFVKFVAYGGYPAVVATEKKEEKPLILRELVNSYILRDVQLAHYSANPMQIEKILTMLAGNVSSLLDVQSLSANSGLGRTALLNRLDLLKNTFILHLNKPYFTNKIKELVKNPKMYLVDTGLRHSIMKNFSTLPQTTDFGYAVENALVTELYKTGETLDEIYYWRTKIGQEVDIVLKNENSATPIEIKSGSIASIPSNMKAFIRLYKPSRAYVLNWSSIQEMQYENCMVYFRPLWFPVQR</sequence>
<dbReference type="Pfam" id="PF13635">
    <property type="entry name" value="DUF4143"/>
    <property type="match status" value="1"/>
</dbReference>
<comment type="caution">
    <text evidence="3">The sequence shown here is derived from an EMBL/GenBank/DDBJ whole genome shotgun (WGS) entry which is preliminary data.</text>
</comment>
<dbReference type="PANTHER" id="PTHR43566:SF1">
    <property type="entry name" value="AAA+ ATPASE DOMAIN-CONTAINING PROTEIN"/>
    <property type="match status" value="1"/>
</dbReference>
<feature type="domain" description="DUF4143" evidence="2">
    <location>
        <begin position="213"/>
        <end position="366"/>
    </location>
</feature>
<dbReference type="EMBL" id="MHJU01000038">
    <property type="protein sequence ID" value="OGY72300.1"/>
    <property type="molecule type" value="Genomic_DNA"/>
</dbReference>
<protein>
    <recommendedName>
        <fullName evidence="5">AAA+ ATPase domain-containing protein</fullName>
    </recommendedName>
</protein>
<dbReference type="PANTHER" id="PTHR43566">
    <property type="entry name" value="CONSERVED PROTEIN"/>
    <property type="match status" value="1"/>
</dbReference>
<reference evidence="3 4" key="1">
    <citation type="journal article" date="2016" name="Nat. Commun.">
        <title>Thousands of microbial genomes shed light on interconnected biogeochemical processes in an aquifer system.</title>
        <authorList>
            <person name="Anantharaman K."/>
            <person name="Brown C.T."/>
            <person name="Hug L.A."/>
            <person name="Sharon I."/>
            <person name="Castelle C.J."/>
            <person name="Probst A.J."/>
            <person name="Thomas B.C."/>
            <person name="Singh A."/>
            <person name="Wilkins M.J."/>
            <person name="Karaoz U."/>
            <person name="Brodie E.L."/>
            <person name="Williams K.H."/>
            <person name="Hubbard S.S."/>
            <person name="Banfield J.F."/>
        </authorList>
    </citation>
    <scope>NUCLEOTIDE SEQUENCE [LARGE SCALE GENOMIC DNA]</scope>
</reference>
<evidence type="ECO:0000259" key="1">
    <source>
        <dbReference type="Pfam" id="PF13173"/>
    </source>
</evidence>
<proteinExistence type="predicted"/>
<evidence type="ECO:0000259" key="2">
    <source>
        <dbReference type="Pfam" id="PF13635"/>
    </source>
</evidence>
<evidence type="ECO:0000313" key="3">
    <source>
        <dbReference type="EMBL" id="OGY72300.1"/>
    </source>
</evidence>
<dbReference type="InterPro" id="IPR027417">
    <property type="entry name" value="P-loop_NTPase"/>
</dbReference>
<feature type="domain" description="AAA" evidence="1">
    <location>
        <begin position="17"/>
        <end position="146"/>
    </location>
</feature>
<dbReference type="Proteomes" id="UP000178315">
    <property type="component" value="Unassembled WGS sequence"/>
</dbReference>
<evidence type="ECO:0008006" key="5">
    <source>
        <dbReference type="Google" id="ProtNLM"/>
    </source>
</evidence>
<dbReference type="Pfam" id="PF13173">
    <property type="entry name" value="AAA_14"/>
    <property type="match status" value="1"/>
</dbReference>
<accession>A0A1G2A8C5</accession>
<organism evidence="3 4">
    <name type="scientific">Candidatus Jacksonbacteria bacterium RIFCSPLOWO2_02_FULL_44_20</name>
    <dbReference type="NCBI Taxonomy" id="1798460"/>
    <lineage>
        <taxon>Bacteria</taxon>
        <taxon>Candidatus Jacksoniibacteriota</taxon>
    </lineage>
</organism>
<name>A0A1G2A8C5_9BACT</name>
<evidence type="ECO:0000313" key="4">
    <source>
        <dbReference type="Proteomes" id="UP000178315"/>
    </source>
</evidence>
<dbReference type="AlphaFoldDB" id="A0A1G2A8C5"/>
<dbReference type="InterPro" id="IPR025420">
    <property type="entry name" value="DUF4143"/>
</dbReference>
<dbReference type="SUPFAM" id="SSF52540">
    <property type="entry name" value="P-loop containing nucleoside triphosphate hydrolases"/>
    <property type="match status" value="1"/>
</dbReference>